<evidence type="ECO:0000313" key="4">
    <source>
        <dbReference type="Proteomes" id="UP000824094"/>
    </source>
</evidence>
<feature type="domain" description="HD" evidence="2">
    <location>
        <begin position="73"/>
        <end position="183"/>
    </location>
</feature>
<sequence>MKDEYLHFESEYLSEFAVRSGATKGRAKPEPPCPMRTEFQRDRDRIIHSKAFRRLKHKTQVFIAPQGDHYRTRMTHTIEVMQIARTIARCLKLNEDLTEAIAWGHDLGHTPFGHIGERVLASLGGGFEHNEQSVRVVTLLENDGAGLNLTYEVIDGIKEHRSSGNPMTLEGKVIQFADKIAYLNHDIDDAIRAGVLTEEALPDAAVSVLGSGKRRRINNMVWDIVSLSYGKDFVSQSDKFSAATAVLRKFMFENVYLAEHAIREEARAKEWLSKLYDYYRDHLETVPEFYLKFSGSPEQAITDYMASMTDTYAIDEMRERLGYDWYKGTKWIRS</sequence>
<accession>A0A9D1MHV4</accession>
<reference evidence="3" key="2">
    <citation type="journal article" date="2021" name="PeerJ">
        <title>Extensive microbial diversity within the chicken gut microbiome revealed by metagenomics and culture.</title>
        <authorList>
            <person name="Gilroy R."/>
            <person name="Ravi A."/>
            <person name="Getino M."/>
            <person name="Pursley I."/>
            <person name="Horton D.L."/>
            <person name="Alikhan N.F."/>
            <person name="Baker D."/>
            <person name="Gharbi K."/>
            <person name="Hall N."/>
            <person name="Watson M."/>
            <person name="Adriaenssens E.M."/>
            <person name="Foster-Nyarko E."/>
            <person name="Jarju S."/>
            <person name="Secka A."/>
            <person name="Antonio M."/>
            <person name="Oren A."/>
            <person name="Chaudhuri R.R."/>
            <person name="La Ragione R."/>
            <person name="Hildebrand F."/>
            <person name="Pallen M.J."/>
        </authorList>
    </citation>
    <scope>NUCLEOTIDE SEQUENCE</scope>
    <source>
        <strain evidence="3">18911</strain>
    </source>
</reference>
<gene>
    <name evidence="3" type="ORF">IAB05_04365</name>
</gene>
<evidence type="ECO:0000256" key="1">
    <source>
        <dbReference type="ARBA" id="ARBA00022801"/>
    </source>
</evidence>
<dbReference type="Proteomes" id="UP000824094">
    <property type="component" value="Unassembled WGS sequence"/>
</dbReference>
<dbReference type="GO" id="GO:0016793">
    <property type="term" value="F:triphosphoric monoester hydrolase activity"/>
    <property type="evidence" value="ECO:0007669"/>
    <property type="project" value="InterPro"/>
</dbReference>
<dbReference type="NCBIfam" id="TIGR01353">
    <property type="entry name" value="dGTP_triPase"/>
    <property type="match status" value="1"/>
</dbReference>
<organism evidence="3 4">
    <name type="scientific">Candidatus Stercoripulliclostridium merdigallinarum</name>
    <dbReference type="NCBI Taxonomy" id="2840951"/>
    <lineage>
        <taxon>Bacteria</taxon>
        <taxon>Bacillati</taxon>
        <taxon>Bacillota</taxon>
        <taxon>Clostridia</taxon>
        <taxon>Eubacteriales</taxon>
        <taxon>Candidatus Stercoripulliclostridium</taxon>
    </lineage>
</organism>
<dbReference type="PANTHER" id="PTHR35795:SF1">
    <property type="entry name" value="BIS(5'-NUCLEOSYL)-TETRAPHOSPHATASE, SYMMETRICAL"/>
    <property type="match status" value="1"/>
</dbReference>
<comment type="caution">
    <text evidence="3">The sequence shown here is derived from an EMBL/GenBank/DDBJ whole genome shotgun (WGS) entry which is preliminary data.</text>
</comment>
<dbReference type="PROSITE" id="PS51831">
    <property type="entry name" value="HD"/>
    <property type="match status" value="1"/>
</dbReference>
<dbReference type="Pfam" id="PF13286">
    <property type="entry name" value="HD_assoc"/>
    <property type="match status" value="1"/>
</dbReference>
<dbReference type="Pfam" id="PF01966">
    <property type="entry name" value="HD"/>
    <property type="match status" value="1"/>
</dbReference>
<evidence type="ECO:0000259" key="2">
    <source>
        <dbReference type="PROSITE" id="PS51831"/>
    </source>
</evidence>
<dbReference type="EMBL" id="DVNF01000128">
    <property type="protein sequence ID" value="HIU60602.1"/>
    <property type="molecule type" value="Genomic_DNA"/>
</dbReference>
<dbReference type="InterPro" id="IPR003607">
    <property type="entry name" value="HD/PDEase_dom"/>
</dbReference>
<dbReference type="InterPro" id="IPR006674">
    <property type="entry name" value="HD_domain"/>
</dbReference>
<dbReference type="AlphaFoldDB" id="A0A9D1MHV4"/>
<keyword evidence="1" id="KW-0378">Hydrolase</keyword>
<dbReference type="NCBIfam" id="NF002327">
    <property type="entry name" value="PRK01286.1-2"/>
    <property type="match status" value="1"/>
</dbReference>
<dbReference type="InterPro" id="IPR051094">
    <property type="entry name" value="Diverse_Catalytic_Enzymes"/>
</dbReference>
<evidence type="ECO:0000313" key="3">
    <source>
        <dbReference type="EMBL" id="HIU60602.1"/>
    </source>
</evidence>
<dbReference type="SUPFAM" id="SSF109604">
    <property type="entry name" value="HD-domain/PDEase-like"/>
    <property type="match status" value="1"/>
</dbReference>
<dbReference type="SMART" id="SM00471">
    <property type="entry name" value="HDc"/>
    <property type="match status" value="1"/>
</dbReference>
<reference evidence="3" key="1">
    <citation type="submission" date="2020-10" db="EMBL/GenBank/DDBJ databases">
        <authorList>
            <person name="Gilroy R."/>
        </authorList>
    </citation>
    <scope>NUCLEOTIDE SEQUENCE</scope>
    <source>
        <strain evidence="3">18911</strain>
    </source>
</reference>
<dbReference type="InterPro" id="IPR026875">
    <property type="entry name" value="PHydrolase_assoc_dom"/>
</dbReference>
<dbReference type="InterPro" id="IPR006261">
    <property type="entry name" value="dGTPase"/>
</dbReference>
<name>A0A9D1MHV4_9FIRM</name>
<proteinExistence type="predicted"/>
<dbReference type="PANTHER" id="PTHR35795">
    <property type="entry name" value="SLR1885 PROTEIN"/>
    <property type="match status" value="1"/>
</dbReference>
<dbReference type="Gene3D" id="1.10.3210.10">
    <property type="entry name" value="Hypothetical protein af1432"/>
    <property type="match status" value="1"/>
</dbReference>
<protein>
    <submittedName>
        <fullName evidence="3">Deoxyguanosinetriphosphate triphosphohydrolase</fullName>
    </submittedName>
</protein>
<dbReference type="CDD" id="cd00077">
    <property type="entry name" value="HDc"/>
    <property type="match status" value="1"/>
</dbReference>